<evidence type="ECO:0000313" key="2">
    <source>
        <dbReference type="EMBL" id="PGG97395.1"/>
    </source>
</evidence>
<proteinExistence type="predicted"/>
<feature type="compositionally biased region" description="Basic residues" evidence="1">
    <location>
        <begin position="55"/>
        <end position="64"/>
    </location>
</feature>
<organism evidence="2 3">
    <name type="scientific">Blastomyces parvus</name>
    <dbReference type="NCBI Taxonomy" id="2060905"/>
    <lineage>
        <taxon>Eukaryota</taxon>
        <taxon>Fungi</taxon>
        <taxon>Dikarya</taxon>
        <taxon>Ascomycota</taxon>
        <taxon>Pezizomycotina</taxon>
        <taxon>Eurotiomycetes</taxon>
        <taxon>Eurotiomycetidae</taxon>
        <taxon>Onygenales</taxon>
        <taxon>Ajellomycetaceae</taxon>
        <taxon>Blastomyces</taxon>
    </lineage>
</organism>
<evidence type="ECO:0008006" key="4">
    <source>
        <dbReference type="Google" id="ProtNLM"/>
    </source>
</evidence>
<sequence length="251" mass="27951">MSDFTPAIQAEKMKLEETSDAETTGDMANGIKKEDIENGNGEDETNANGDTAVTPRKRGRKAGGKKANGVEDEGGDESPTKKQRTPGKGEKAKVGARALPTSYENASPEDKMLLRMKDEEKRTWAEIRQAWENITGEKVGGSTLCIRYSRIKANFVVFTPEDEELLLRFKQEIEEKFENEKWRSVAEAIGAAGGNKYPPAAVQKRFKELNKNMSRMDIGRKDNDAEDSSCLLSQKRHLAPPILLQCEKGVW</sequence>
<accession>A0A2B7WKX0</accession>
<gene>
    <name evidence="2" type="ORF">GX51_07365</name>
</gene>
<name>A0A2B7WKX0_9EURO</name>
<evidence type="ECO:0000256" key="1">
    <source>
        <dbReference type="SAM" id="MobiDB-lite"/>
    </source>
</evidence>
<dbReference type="OrthoDB" id="4187552at2759"/>
<comment type="caution">
    <text evidence="2">The sequence shown here is derived from an EMBL/GenBank/DDBJ whole genome shotgun (WGS) entry which is preliminary data.</text>
</comment>
<dbReference type="AlphaFoldDB" id="A0A2B7WKX0"/>
<feature type="region of interest" description="Disordered" evidence="1">
    <location>
        <begin position="1"/>
        <end position="96"/>
    </location>
</feature>
<reference evidence="2 3" key="1">
    <citation type="submission" date="2017-10" db="EMBL/GenBank/DDBJ databases">
        <title>Comparative genomics in systemic dimorphic fungi from Ajellomycetaceae.</title>
        <authorList>
            <person name="Munoz J.F."/>
            <person name="Mcewen J.G."/>
            <person name="Clay O.K."/>
            <person name="Cuomo C.A."/>
        </authorList>
    </citation>
    <scope>NUCLEOTIDE SEQUENCE [LARGE SCALE GENOMIC DNA]</scope>
    <source>
        <strain evidence="2 3">UAMH130</strain>
    </source>
</reference>
<dbReference type="Proteomes" id="UP000224080">
    <property type="component" value="Unassembled WGS sequence"/>
</dbReference>
<dbReference type="STRING" id="2060905.A0A2B7WKX0"/>
<evidence type="ECO:0000313" key="3">
    <source>
        <dbReference type="Proteomes" id="UP000224080"/>
    </source>
</evidence>
<dbReference type="Pfam" id="PF13921">
    <property type="entry name" value="Myb_DNA-bind_6"/>
    <property type="match status" value="1"/>
</dbReference>
<protein>
    <recommendedName>
        <fullName evidence="4">Myb-like domain-containing protein</fullName>
    </recommendedName>
</protein>
<keyword evidence="3" id="KW-1185">Reference proteome</keyword>
<dbReference type="EMBL" id="PDNC01000145">
    <property type="protein sequence ID" value="PGG97395.1"/>
    <property type="molecule type" value="Genomic_DNA"/>
</dbReference>